<evidence type="ECO:0000259" key="6">
    <source>
        <dbReference type="PROSITE" id="PS50059"/>
    </source>
</evidence>
<reference evidence="7" key="2">
    <citation type="journal article" date="2007" name="Science">
        <title>Draft genome sequence of the sexually transmitted pathogen Trichomonas vaginalis.</title>
        <authorList>
            <person name="Carlton J.M."/>
            <person name="Hirt R.P."/>
            <person name="Silva J.C."/>
            <person name="Delcher A.L."/>
            <person name="Schatz M."/>
            <person name="Zhao Q."/>
            <person name="Wortman J.R."/>
            <person name="Bidwell S.L."/>
            <person name="Alsmark U.C.M."/>
            <person name="Besteiro S."/>
            <person name="Sicheritz-Ponten T."/>
            <person name="Noel C.J."/>
            <person name="Dacks J.B."/>
            <person name="Foster P.G."/>
            <person name="Simillion C."/>
            <person name="Van de Peer Y."/>
            <person name="Miranda-Saavedra D."/>
            <person name="Barton G.J."/>
            <person name="Westrop G.D."/>
            <person name="Mueller S."/>
            <person name="Dessi D."/>
            <person name="Fiori P.L."/>
            <person name="Ren Q."/>
            <person name="Paulsen I."/>
            <person name="Zhang H."/>
            <person name="Bastida-Corcuera F.D."/>
            <person name="Simoes-Barbosa A."/>
            <person name="Brown M.T."/>
            <person name="Hayes R.D."/>
            <person name="Mukherjee M."/>
            <person name="Okumura C.Y."/>
            <person name="Schneider R."/>
            <person name="Smith A.J."/>
            <person name="Vanacova S."/>
            <person name="Villalvazo M."/>
            <person name="Haas B.J."/>
            <person name="Pertea M."/>
            <person name="Feldblyum T.V."/>
            <person name="Utterback T.R."/>
            <person name="Shu C.L."/>
            <person name="Osoegawa K."/>
            <person name="de Jong P.J."/>
            <person name="Hrdy I."/>
            <person name="Horvathova L."/>
            <person name="Zubacova Z."/>
            <person name="Dolezal P."/>
            <person name="Malik S.B."/>
            <person name="Logsdon J.M. Jr."/>
            <person name="Henze K."/>
            <person name="Gupta A."/>
            <person name="Wang C.C."/>
            <person name="Dunne R.L."/>
            <person name="Upcroft J.A."/>
            <person name="Upcroft P."/>
            <person name="White O."/>
            <person name="Salzberg S.L."/>
            <person name="Tang P."/>
            <person name="Chiu C.-H."/>
            <person name="Lee Y.-S."/>
            <person name="Embley T.M."/>
            <person name="Coombs G.H."/>
            <person name="Mottram J.C."/>
            <person name="Tachezy J."/>
            <person name="Fraser-Liggett C.M."/>
            <person name="Johnson P.J."/>
        </authorList>
    </citation>
    <scope>NUCLEOTIDE SEQUENCE [LARGE SCALE GENOMIC DNA]</scope>
    <source>
        <strain evidence="7">G3</strain>
    </source>
</reference>
<dbReference type="eggNOG" id="KOG0549">
    <property type="taxonomic scope" value="Eukaryota"/>
</dbReference>
<dbReference type="KEGG" id="tva:4772456"/>
<dbReference type="InterPro" id="IPR001179">
    <property type="entry name" value="PPIase_FKBP_dom"/>
</dbReference>
<dbReference type="PANTHER" id="PTHR45779:SF7">
    <property type="entry name" value="PEPTIDYLPROLYL ISOMERASE"/>
    <property type="match status" value="1"/>
</dbReference>
<dbReference type="AlphaFoldDB" id="A2DYS7"/>
<dbReference type="SMR" id="A2DYS7"/>
<dbReference type="PROSITE" id="PS50059">
    <property type="entry name" value="FKBP_PPIASE"/>
    <property type="match status" value="1"/>
</dbReference>
<keyword evidence="8" id="KW-1185">Reference proteome</keyword>
<evidence type="ECO:0000313" key="7">
    <source>
        <dbReference type="EMBL" id="EAY14467.1"/>
    </source>
</evidence>
<keyword evidence="3 5" id="KW-0697">Rotamase</keyword>
<evidence type="ECO:0000256" key="3">
    <source>
        <dbReference type="ARBA" id="ARBA00023110"/>
    </source>
</evidence>
<dbReference type="Gene3D" id="3.10.50.40">
    <property type="match status" value="1"/>
</dbReference>
<keyword evidence="4 5" id="KW-0413">Isomerase</keyword>
<dbReference type="GO" id="GO:0003755">
    <property type="term" value="F:peptidyl-prolyl cis-trans isomerase activity"/>
    <property type="evidence" value="ECO:0000318"/>
    <property type="project" value="GO_Central"/>
</dbReference>
<comment type="catalytic activity">
    <reaction evidence="1 5">
        <text>[protein]-peptidylproline (omega=180) = [protein]-peptidylproline (omega=0)</text>
        <dbReference type="Rhea" id="RHEA:16237"/>
        <dbReference type="Rhea" id="RHEA-COMP:10747"/>
        <dbReference type="Rhea" id="RHEA-COMP:10748"/>
        <dbReference type="ChEBI" id="CHEBI:83833"/>
        <dbReference type="ChEBI" id="CHEBI:83834"/>
        <dbReference type="EC" id="5.2.1.8"/>
    </reaction>
</comment>
<dbReference type="VEuPathDB" id="TrichDB:TVAGG3_0538360"/>
<protein>
    <recommendedName>
        <fullName evidence="2 5">peptidylprolyl isomerase</fullName>
        <ecNumber evidence="2 5">5.2.1.8</ecNumber>
    </recommendedName>
</protein>
<organism evidence="7 8">
    <name type="scientific">Trichomonas vaginalis (strain ATCC PRA-98 / G3)</name>
    <dbReference type="NCBI Taxonomy" id="412133"/>
    <lineage>
        <taxon>Eukaryota</taxon>
        <taxon>Metamonada</taxon>
        <taxon>Parabasalia</taxon>
        <taxon>Trichomonadida</taxon>
        <taxon>Trichomonadidae</taxon>
        <taxon>Trichomonas</taxon>
    </lineage>
</organism>
<evidence type="ECO:0000256" key="5">
    <source>
        <dbReference type="PROSITE-ProRule" id="PRU00277"/>
    </source>
</evidence>
<dbReference type="InterPro" id="IPR044609">
    <property type="entry name" value="FKBP2/11"/>
</dbReference>
<evidence type="ECO:0000256" key="1">
    <source>
        <dbReference type="ARBA" id="ARBA00000971"/>
    </source>
</evidence>
<evidence type="ECO:0000313" key="8">
    <source>
        <dbReference type="Proteomes" id="UP000001542"/>
    </source>
</evidence>
<dbReference type="VEuPathDB" id="TrichDB:TVAG_426610"/>
<evidence type="ECO:0000256" key="2">
    <source>
        <dbReference type="ARBA" id="ARBA00013194"/>
    </source>
</evidence>
<sequence>MFFVLFNLVTSFSTEKPYSPDIKIGCFNRSQDKCKRIVTETSIVYCHVLARVEGQLHPIIDTRAAGNQLRIKMDSQKVIPGFTKGLLQACLGETRRITIPPGLAYGEQGVDGLFDPDSTWIVDVEILDIVENKLV</sequence>
<name>A2DYS7_TRIV3</name>
<feature type="domain" description="PPIase FKBP-type" evidence="6">
    <location>
        <begin position="41"/>
        <end position="130"/>
    </location>
</feature>
<dbReference type="SUPFAM" id="SSF54534">
    <property type="entry name" value="FKBP-like"/>
    <property type="match status" value="1"/>
</dbReference>
<dbReference type="STRING" id="5722.A2DYS7"/>
<dbReference type="Pfam" id="PF00254">
    <property type="entry name" value="FKBP_C"/>
    <property type="match status" value="1"/>
</dbReference>
<dbReference type="OrthoDB" id="1902587at2759"/>
<dbReference type="EC" id="5.2.1.8" evidence="2 5"/>
<accession>A2DYS7</accession>
<dbReference type="RefSeq" id="XP_001326690.1">
    <property type="nucleotide sequence ID" value="XM_001326655.1"/>
</dbReference>
<dbReference type="InParanoid" id="A2DYS7"/>
<gene>
    <name evidence="7" type="ORF">TVAG_426610</name>
</gene>
<dbReference type="EMBL" id="DS113270">
    <property type="protein sequence ID" value="EAY14467.1"/>
    <property type="molecule type" value="Genomic_DNA"/>
</dbReference>
<proteinExistence type="predicted"/>
<dbReference type="Proteomes" id="UP000001542">
    <property type="component" value="Unassembled WGS sequence"/>
</dbReference>
<dbReference type="PANTHER" id="PTHR45779">
    <property type="entry name" value="PEPTIDYLPROLYL ISOMERASE"/>
    <property type="match status" value="1"/>
</dbReference>
<dbReference type="GO" id="GO:0005783">
    <property type="term" value="C:endoplasmic reticulum"/>
    <property type="evidence" value="ECO:0000318"/>
    <property type="project" value="GO_Central"/>
</dbReference>
<reference evidence="7" key="1">
    <citation type="submission" date="2006-10" db="EMBL/GenBank/DDBJ databases">
        <authorList>
            <person name="Amadeo P."/>
            <person name="Zhao Q."/>
            <person name="Wortman J."/>
            <person name="Fraser-Liggett C."/>
            <person name="Carlton J."/>
        </authorList>
    </citation>
    <scope>NUCLEOTIDE SEQUENCE</scope>
    <source>
        <strain evidence="7">G3</strain>
    </source>
</reference>
<evidence type="ECO:0000256" key="4">
    <source>
        <dbReference type="ARBA" id="ARBA00023235"/>
    </source>
</evidence>
<dbReference type="InterPro" id="IPR046357">
    <property type="entry name" value="PPIase_dom_sf"/>
</dbReference>